<comment type="caution">
    <text evidence="1">The sequence shown here is derived from an EMBL/GenBank/DDBJ whole genome shotgun (WGS) entry which is preliminary data.</text>
</comment>
<sequence length="92" mass="10517">MNVLSVMELVKERLGIRSMVRDNYIAAIVEGVITELEDEKGVVLDKDNSSHLLFCVDYATWRYQSRDSEGSLPRHLQFRMHNLIIHNGGAKS</sequence>
<name>A0A1S2LZC5_9BACI</name>
<protein>
    <submittedName>
        <fullName evidence="1">Uncharacterized protein</fullName>
    </submittedName>
</protein>
<proteinExistence type="predicted"/>
<dbReference type="RefSeq" id="WP_071307825.1">
    <property type="nucleotide sequence ID" value="NZ_MLQR01000001.1"/>
</dbReference>
<gene>
    <name evidence="1" type="ORF">BKP37_00735</name>
</gene>
<organism evidence="1 2">
    <name type="scientific">Anaerobacillus alkalilacustris</name>
    <dbReference type="NCBI Taxonomy" id="393763"/>
    <lineage>
        <taxon>Bacteria</taxon>
        <taxon>Bacillati</taxon>
        <taxon>Bacillota</taxon>
        <taxon>Bacilli</taxon>
        <taxon>Bacillales</taxon>
        <taxon>Bacillaceae</taxon>
        <taxon>Anaerobacillus</taxon>
    </lineage>
</organism>
<accession>A0A1S2LZC5</accession>
<reference evidence="1 2" key="1">
    <citation type="submission" date="2016-10" db="EMBL/GenBank/DDBJ databases">
        <title>Draft genome sequences of four alkaliphilic bacteria belonging to the Anaerobacillus genus.</title>
        <authorList>
            <person name="Bassil N.M."/>
            <person name="Lloyd J.R."/>
        </authorList>
    </citation>
    <scope>NUCLEOTIDE SEQUENCE [LARGE SCALE GENOMIC DNA]</scope>
    <source>
        <strain evidence="1 2">DSM 18345</strain>
    </source>
</reference>
<keyword evidence="2" id="KW-1185">Reference proteome</keyword>
<evidence type="ECO:0000313" key="1">
    <source>
        <dbReference type="EMBL" id="OIJ17097.1"/>
    </source>
</evidence>
<dbReference type="AlphaFoldDB" id="A0A1S2LZC5"/>
<dbReference type="OrthoDB" id="1808529at2"/>
<evidence type="ECO:0000313" key="2">
    <source>
        <dbReference type="Proteomes" id="UP000179524"/>
    </source>
</evidence>
<dbReference type="Proteomes" id="UP000179524">
    <property type="component" value="Unassembled WGS sequence"/>
</dbReference>
<dbReference type="EMBL" id="MLQR01000001">
    <property type="protein sequence ID" value="OIJ17097.1"/>
    <property type="molecule type" value="Genomic_DNA"/>
</dbReference>